<keyword evidence="7 8" id="KW-0539">Nucleus</keyword>
<gene>
    <name evidence="11" type="ORF">KC01_LOCUS41842</name>
</gene>
<dbReference type="Proteomes" id="UP001497482">
    <property type="component" value="Chromosome 9"/>
</dbReference>
<evidence type="ECO:0000256" key="8">
    <source>
        <dbReference type="PROSITE-ProRule" id="PRU00201"/>
    </source>
</evidence>
<evidence type="ECO:0000256" key="4">
    <source>
        <dbReference type="ARBA" id="ARBA00023015"/>
    </source>
</evidence>
<dbReference type="SMART" id="SM00425">
    <property type="entry name" value="TBOX"/>
    <property type="match status" value="1"/>
</dbReference>
<evidence type="ECO:0000256" key="7">
    <source>
        <dbReference type="ARBA" id="ARBA00023242"/>
    </source>
</evidence>
<evidence type="ECO:0000259" key="10">
    <source>
        <dbReference type="PROSITE" id="PS50252"/>
    </source>
</evidence>
<organism evidence="11 12">
    <name type="scientific">Knipowitschia caucasica</name>
    <name type="common">Caucasian dwarf goby</name>
    <name type="synonym">Pomatoschistus caucasicus</name>
    <dbReference type="NCBI Taxonomy" id="637954"/>
    <lineage>
        <taxon>Eukaryota</taxon>
        <taxon>Metazoa</taxon>
        <taxon>Chordata</taxon>
        <taxon>Craniata</taxon>
        <taxon>Vertebrata</taxon>
        <taxon>Euteleostomi</taxon>
        <taxon>Actinopterygii</taxon>
        <taxon>Neopterygii</taxon>
        <taxon>Teleostei</taxon>
        <taxon>Neoteleostei</taxon>
        <taxon>Acanthomorphata</taxon>
        <taxon>Gobiaria</taxon>
        <taxon>Gobiiformes</taxon>
        <taxon>Gobioidei</taxon>
        <taxon>Gobiidae</taxon>
        <taxon>Gobiinae</taxon>
        <taxon>Knipowitschia</taxon>
    </lineage>
</organism>
<reference evidence="11 12" key="1">
    <citation type="submission" date="2024-04" db="EMBL/GenBank/DDBJ databases">
        <authorList>
            <person name="Waldvogel A.-M."/>
            <person name="Schoenle A."/>
        </authorList>
    </citation>
    <scope>NUCLEOTIDE SEQUENCE [LARGE SCALE GENOMIC DNA]</scope>
</reference>
<accession>A0AAV2MRB5</accession>
<dbReference type="PROSITE" id="PS50252">
    <property type="entry name" value="TBOX_3"/>
    <property type="match status" value="1"/>
</dbReference>
<feature type="region of interest" description="Disordered" evidence="9">
    <location>
        <begin position="350"/>
        <end position="372"/>
    </location>
</feature>
<comment type="subcellular location">
    <subcellularLocation>
        <location evidence="2">Cytoplasm</location>
    </subcellularLocation>
    <subcellularLocation>
        <location evidence="1 8">Nucleus</location>
    </subcellularLocation>
</comment>
<evidence type="ECO:0000256" key="3">
    <source>
        <dbReference type="ARBA" id="ARBA00022490"/>
    </source>
</evidence>
<dbReference type="InterPro" id="IPR036960">
    <property type="entry name" value="T-box_sf"/>
</dbReference>
<dbReference type="EMBL" id="OZ035831">
    <property type="protein sequence ID" value="CAL1615993.1"/>
    <property type="molecule type" value="Genomic_DNA"/>
</dbReference>
<dbReference type="GO" id="GO:0005737">
    <property type="term" value="C:cytoplasm"/>
    <property type="evidence" value="ECO:0007669"/>
    <property type="project" value="UniProtKB-SubCell"/>
</dbReference>
<dbReference type="GO" id="GO:0000785">
    <property type="term" value="C:chromatin"/>
    <property type="evidence" value="ECO:0007669"/>
    <property type="project" value="TreeGrafter"/>
</dbReference>
<dbReference type="CDD" id="cd20189">
    <property type="entry name" value="T-box_TBX4_5-like"/>
    <property type="match status" value="1"/>
</dbReference>
<keyword evidence="4" id="KW-0805">Transcription regulation</keyword>
<dbReference type="PANTHER" id="PTHR11267">
    <property type="entry name" value="T-BOX PROTEIN-RELATED"/>
    <property type="match status" value="1"/>
</dbReference>
<dbReference type="GO" id="GO:0007389">
    <property type="term" value="P:pattern specification process"/>
    <property type="evidence" value="ECO:0007669"/>
    <property type="project" value="TreeGrafter"/>
</dbReference>
<dbReference type="GO" id="GO:0003218">
    <property type="term" value="P:cardiac left ventricle formation"/>
    <property type="evidence" value="ECO:0007669"/>
    <property type="project" value="TreeGrafter"/>
</dbReference>
<dbReference type="GO" id="GO:0000978">
    <property type="term" value="F:RNA polymerase II cis-regulatory region sequence-specific DNA binding"/>
    <property type="evidence" value="ECO:0007669"/>
    <property type="project" value="InterPro"/>
</dbReference>
<dbReference type="InterPro" id="IPR001699">
    <property type="entry name" value="TF_T-box"/>
</dbReference>
<keyword evidence="3" id="KW-0963">Cytoplasm</keyword>
<feature type="region of interest" description="Disordered" evidence="9">
    <location>
        <begin position="493"/>
        <end position="522"/>
    </location>
</feature>
<dbReference type="InterPro" id="IPR018186">
    <property type="entry name" value="TF_T-box_CS"/>
</dbReference>
<dbReference type="Pfam" id="PF00907">
    <property type="entry name" value="T-box"/>
    <property type="match status" value="1"/>
</dbReference>
<evidence type="ECO:0000256" key="9">
    <source>
        <dbReference type="SAM" id="MobiDB-lite"/>
    </source>
</evidence>
<proteinExistence type="predicted"/>
<evidence type="ECO:0000256" key="2">
    <source>
        <dbReference type="ARBA" id="ARBA00004496"/>
    </source>
</evidence>
<dbReference type="Gene3D" id="2.60.40.820">
    <property type="entry name" value="Transcription factor, T-box"/>
    <property type="match status" value="1"/>
</dbReference>
<dbReference type="PRINTS" id="PR00937">
    <property type="entry name" value="TBOX"/>
</dbReference>
<feature type="compositionally biased region" description="Basic and acidic residues" evidence="9">
    <location>
        <begin position="356"/>
        <end position="368"/>
    </location>
</feature>
<keyword evidence="5 8" id="KW-0238">DNA-binding</keyword>
<evidence type="ECO:0000256" key="1">
    <source>
        <dbReference type="ARBA" id="ARBA00004123"/>
    </source>
</evidence>
<dbReference type="PROSITE" id="PS01283">
    <property type="entry name" value="TBOX_1"/>
    <property type="match status" value="1"/>
</dbReference>
<feature type="domain" description="T-box" evidence="10">
    <location>
        <begin position="82"/>
        <end position="262"/>
    </location>
</feature>
<dbReference type="GO" id="GO:0000981">
    <property type="term" value="F:DNA-binding transcription factor activity, RNA polymerase II-specific"/>
    <property type="evidence" value="ECO:0007669"/>
    <property type="project" value="TreeGrafter"/>
</dbReference>
<dbReference type="InterPro" id="IPR046360">
    <property type="entry name" value="T-box_DNA-bd"/>
</dbReference>
<keyword evidence="6" id="KW-0804">Transcription</keyword>
<keyword evidence="12" id="KW-1185">Reference proteome</keyword>
<dbReference type="GO" id="GO:0001708">
    <property type="term" value="P:cell fate specification"/>
    <property type="evidence" value="ECO:0007669"/>
    <property type="project" value="TreeGrafter"/>
</dbReference>
<comment type="caution">
    <text evidence="8">Lacks conserved residue(s) required for the propagation of feature annotation.</text>
</comment>
<evidence type="ECO:0000313" key="12">
    <source>
        <dbReference type="Proteomes" id="UP001497482"/>
    </source>
</evidence>
<sequence>MCARVVAALYCVTHRRAELGEDSSPLVMTDDVRSTVQTTVSAQRSSDLRAWQTEGTSLASQSAQTQTTTTNQQGMEGIKVFLHDRDLWTKFDEVGTEMIITKAGRRMFPSYKVKVTGLNPKTKYILLMDIVPADDHRYKFADNKWSVTGKAEPAMPGRLYVHPDSPATGSHWSRQLVSFQKLKLTNNHLDPFGHIILNSMHKYQPRLHIVKADENNGFGSKNTAFCTHVFAETAFIAVTSYQNHKITQLKIENNPFAKGFRGGDDNELHRMAKLGKDYPVVPRSTVRQRACPAASPFSAEARALRGSSDDIRSPYSCDTGPSIHSPEMISPSSTQYNLLHPHLQQPATAYQSTKRKGTEDRCSPDNRHPYKKAFTGESPGSTDMYCHPSSYSFPPPSGLHNSIALGLTDAPYPSDMGQRQACMYGGSDTRLDEVNCASWSYNCPVPSAMTNMEPYSYTPHPSYISNAQGSRLTAVSHHSSPHLGEQMAHEAYQNQTGVQSSQNIPSRQISPPLREYPRYTPNASPPLYHTMESHTHIRCGLPEWSAAS</sequence>
<dbReference type="GO" id="GO:0005634">
    <property type="term" value="C:nucleus"/>
    <property type="evidence" value="ECO:0007669"/>
    <property type="project" value="UniProtKB-SubCell"/>
</dbReference>
<protein>
    <recommendedName>
        <fullName evidence="10">T-box domain-containing protein</fullName>
    </recommendedName>
</protein>
<dbReference type="AlphaFoldDB" id="A0AAV2MRB5"/>
<dbReference type="SUPFAM" id="SSF49417">
    <property type="entry name" value="p53-like transcription factors"/>
    <property type="match status" value="1"/>
</dbReference>
<feature type="compositionally biased region" description="Polar residues" evidence="9">
    <location>
        <begin position="493"/>
        <end position="509"/>
    </location>
</feature>
<evidence type="ECO:0000313" key="11">
    <source>
        <dbReference type="EMBL" id="CAL1615993.1"/>
    </source>
</evidence>
<dbReference type="FunFam" id="2.60.40.820:FF:000005">
    <property type="entry name" value="T-box transcription factor TBX5"/>
    <property type="match status" value="1"/>
</dbReference>
<evidence type="ECO:0000256" key="6">
    <source>
        <dbReference type="ARBA" id="ARBA00023163"/>
    </source>
</evidence>
<dbReference type="InterPro" id="IPR008967">
    <property type="entry name" value="p53-like_TF_DNA-bd_sf"/>
</dbReference>
<dbReference type="PANTHER" id="PTHR11267:SF28">
    <property type="entry name" value="T-BOX TRANSCRIPTION FACTOR TBX5"/>
    <property type="match status" value="1"/>
</dbReference>
<dbReference type="GO" id="GO:0045893">
    <property type="term" value="P:positive regulation of DNA-templated transcription"/>
    <property type="evidence" value="ECO:0007669"/>
    <property type="project" value="InterPro"/>
</dbReference>
<name>A0AAV2MRB5_KNICA</name>
<evidence type="ECO:0000256" key="5">
    <source>
        <dbReference type="ARBA" id="ARBA00023125"/>
    </source>
</evidence>